<feature type="domain" description="Guanylate cyclase" evidence="6">
    <location>
        <begin position="78"/>
        <end position="205"/>
    </location>
</feature>
<proteinExistence type="predicted"/>
<keyword evidence="1" id="KW-0479">Metal-binding</keyword>
<evidence type="ECO:0000259" key="6">
    <source>
        <dbReference type="PROSITE" id="PS50125"/>
    </source>
</evidence>
<dbReference type="Pfam" id="PF12773">
    <property type="entry name" value="DZR"/>
    <property type="match status" value="1"/>
</dbReference>
<sequence>MQCERCGHANRAGNDYCEDCGAPLGLKCDSCQHVNGPSSRFCGRCGTALATGSVRPDVPSQRLLRSLSTKGGERKNLTLLFADIRNSTNLIDSLGDPELGMRRLEPVLDLMKEAVHRYDGIVNKIQGDGVMALFGAPPRPHEDHAVRGCLAALAMQDSVARLADPGMQIRVGLHTGEVVVQTVENTIYQTYDAAGANVHIANRMEQMADEGAILITRDTYVGARQFVEVSPLGMQTIRGISMPVEVFKLTGLLSAPASDVFRSGRRLTSMVNRTEQMAALEHELSRAVGGDGRVVGMVGDAGIGKSRLCFEFAENCRRKGIRVYEARVLAHGRATPFQPVLELLRDIFGIRVKEPIETSRRRVIDRFAEMAASEQELLVLLEFLGLADPEHPAPKLDPRALRLQLLDLVRTLVRARPGDTPAVVMIEDLHWIDAASEEFVEMLVDAIVGTATLLVVNFRPGFTAPFMQRSHYRQIAIPPLPWSDSNELLREHFGRHPSLASLSSNVIERAQGNPFFIEELANTVVERGNVEGERGNYRLKHGVDAVPLPATVQAVVAARIDHLEDIAKQVLETAAVIGRLVAMSVLRPVAALPNDDLQNAIAQLRQAELLYDLPPYDKGLLAFRHPLIQEVAYATQLRSRLTTLHATVAKAIEGFDWGKLDEFAGLLAYHYEAAGQPLEAVTHLQRAARWIGKTNSAEAMKSWKKVRALLQDQPPSEYVDRLRAMSSGQILNFGWREGMSAEEVKPYAEEAIKYARAADPVHEPILLGAYGRILAATAAADDYVNLVQDALKLTSGTGDVGRFATVNAMLSQAFFLSGRLAEALDAGQVAVAAIAEQGGFHNNVTLGLNPNQILGFDVEHWIRCLGTRILVRLGRFDEAERRIAEVLRAEPERFAAVVQFIPHFAMVEMGWSRGRPDLAKPHAARIAELAEQSGTPYLRVAALASAGLASGAAGDFKVAAAQLQEAIDFARSARAGLEFEARMLADLAEALYRAADHHAALQAVDEALMVARRRTDRVAELHATVLRGLIICALGSTSHDELDEIVGGAQNLLDVSGAVYFTPQLDQLRLHLERRR</sequence>
<dbReference type="InterPro" id="IPR027417">
    <property type="entry name" value="P-loop_NTPase"/>
</dbReference>
<dbReference type="InterPro" id="IPR001876">
    <property type="entry name" value="Znf_RanBP2"/>
</dbReference>
<keyword evidence="4" id="KW-0862">Zinc</keyword>
<dbReference type="Gene3D" id="1.25.40.10">
    <property type="entry name" value="Tetratricopeptide repeat domain"/>
    <property type="match status" value="1"/>
</dbReference>
<dbReference type="SMART" id="SM00547">
    <property type="entry name" value="ZnF_RBZ"/>
    <property type="match status" value="2"/>
</dbReference>
<dbReference type="GO" id="GO:0035556">
    <property type="term" value="P:intracellular signal transduction"/>
    <property type="evidence" value="ECO:0007669"/>
    <property type="project" value="InterPro"/>
</dbReference>
<dbReference type="GO" id="GO:0009190">
    <property type="term" value="P:cyclic nucleotide biosynthetic process"/>
    <property type="evidence" value="ECO:0007669"/>
    <property type="project" value="InterPro"/>
</dbReference>
<evidence type="ECO:0000256" key="1">
    <source>
        <dbReference type="ARBA" id="ARBA00022723"/>
    </source>
</evidence>
<dbReference type="SUPFAM" id="SSF52540">
    <property type="entry name" value="P-loop containing nucleoside triphosphate hydrolases"/>
    <property type="match status" value="1"/>
</dbReference>
<dbReference type="InterPro" id="IPR029787">
    <property type="entry name" value="Nucleotide_cyclase"/>
</dbReference>
<evidence type="ECO:0000256" key="2">
    <source>
        <dbReference type="ARBA" id="ARBA00022741"/>
    </source>
</evidence>
<dbReference type="InterPro" id="IPR001054">
    <property type="entry name" value="A/G_cyclase"/>
</dbReference>
<comment type="caution">
    <text evidence="7">The sequence shown here is derived from an EMBL/GenBank/DDBJ whole genome shotgun (WGS) entry which is preliminary data.</text>
</comment>
<keyword evidence="2" id="KW-0547">Nucleotide-binding</keyword>
<dbReference type="Pfam" id="PF13191">
    <property type="entry name" value="AAA_16"/>
    <property type="match status" value="1"/>
</dbReference>
<keyword evidence="5" id="KW-0067">ATP-binding</keyword>
<evidence type="ECO:0000313" key="7">
    <source>
        <dbReference type="EMBL" id="TKV71570.1"/>
    </source>
</evidence>
<dbReference type="EMBL" id="SZZP01000046">
    <property type="protein sequence ID" value="TKV71570.1"/>
    <property type="molecule type" value="Genomic_DNA"/>
</dbReference>
<dbReference type="InterPro" id="IPR041664">
    <property type="entry name" value="AAA_16"/>
</dbReference>
<dbReference type="GO" id="GO:0004016">
    <property type="term" value="F:adenylate cyclase activity"/>
    <property type="evidence" value="ECO:0007669"/>
    <property type="project" value="UniProtKB-ARBA"/>
</dbReference>
<dbReference type="GO" id="GO:0005737">
    <property type="term" value="C:cytoplasm"/>
    <property type="evidence" value="ECO:0007669"/>
    <property type="project" value="TreeGrafter"/>
</dbReference>
<dbReference type="InterPro" id="IPR011990">
    <property type="entry name" value="TPR-like_helical_dom_sf"/>
</dbReference>
<evidence type="ECO:0000256" key="3">
    <source>
        <dbReference type="ARBA" id="ARBA00022771"/>
    </source>
</evidence>
<dbReference type="PANTHER" id="PTHR16305:SF28">
    <property type="entry name" value="GUANYLATE CYCLASE DOMAIN-CONTAINING PROTEIN"/>
    <property type="match status" value="1"/>
</dbReference>
<dbReference type="CDD" id="cd07302">
    <property type="entry name" value="CHD"/>
    <property type="match status" value="1"/>
</dbReference>
<dbReference type="InterPro" id="IPR025874">
    <property type="entry name" value="DZR"/>
</dbReference>
<accession>A0A4U6RCL3</accession>
<name>A0A4U6RCL3_BRAEL</name>
<keyword evidence="3" id="KW-0863">Zinc-finger</keyword>
<dbReference type="SUPFAM" id="SSF55073">
    <property type="entry name" value="Nucleotide cyclase"/>
    <property type="match status" value="1"/>
</dbReference>
<evidence type="ECO:0000313" key="8">
    <source>
        <dbReference type="Proteomes" id="UP000305095"/>
    </source>
</evidence>
<dbReference type="SMART" id="SM00044">
    <property type="entry name" value="CYCc"/>
    <property type="match status" value="1"/>
</dbReference>
<dbReference type="Gene3D" id="3.30.70.1230">
    <property type="entry name" value="Nucleotide cyclase"/>
    <property type="match status" value="1"/>
</dbReference>
<dbReference type="Proteomes" id="UP000305095">
    <property type="component" value="Unassembled WGS sequence"/>
</dbReference>
<organism evidence="7 8">
    <name type="scientific">Bradyrhizobium elkanii</name>
    <dbReference type="NCBI Taxonomy" id="29448"/>
    <lineage>
        <taxon>Bacteria</taxon>
        <taxon>Pseudomonadati</taxon>
        <taxon>Pseudomonadota</taxon>
        <taxon>Alphaproteobacteria</taxon>
        <taxon>Hyphomicrobiales</taxon>
        <taxon>Nitrobacteraceae</taxon>
        <taxon>Bradyrhizobium</taxon>
    </lineage>
</organism>
<dbReference type="RefSeq" id="WP_137483896.1">
    <property type="nucleotide sequence ID" value="NZ_SZZP01000046.1"/>
</dbReference>
<dbReference type="PROSITE" id="PS50125">
    <property type="entry name" value="GUANYLATE_CYCLASE_2"/>
    <property type="match status" value="1"/>
</dbReference>
<dbReference type="Gene3D" id="3.40.50.300">
    <property type="entry name" value="P-loop containing nucleotide triphosphate hydrolases"/>
    <property type="match status" value="1"/>
</dbReference>
<dbReference type="AlphaFoldDB" id="A0A4U6RCL3"/>
<dbReference type="GO" id="GO:0005524">
    <property type="term" value="F:ATP binding"/>
    <property type="evidence" value="ECO:0007669"/>
    <property type="project" value="UniProtKB-KW"/>
</dbReference>
<evidence type="ECO:0000256" key="4">
    <source>
        <dbReference type="ARBA" id="ARBA00022833"/>
    </source>
</evidence>
<dbReference type="GO" id="GO:0008270">
    <property type="term" value="F:zinc ion binding"/>
    <property type="evidence" value="ECO:0007669"/>
    <property type="project" value="UniProtKB-KW"/>
</dbReference>
<gene>
    <name evidence="7" type="ORF">FDV58_39625</name>
</gene>
<dbReference type="PANTHER" id="PTHR16305">
    <property type="entry name" value="TESTICULAR SOLUBLE ADENYLYL CYCLASE"/>
    <property type="match status" value="1"/>
</dbReference>
<dbReference type="Pfam" id="PF00211">
    <property type="entry name" value="Guanylate_cyc"/>
    <property type="match status" value="1"/>
</dbReference>
<protein>
    <submittedName>
        <fullName evidence="7">Cyclase</fullName>
    </submittedName>
</protein>
<reference evidence="7 8" key="1">
    <citation type="submission" date="2019-05" db="EMBL/GenBank/DDBJ databases">
        <title>Draft Genome of Bradyrhizobium elkanii strain SEMIA 938, Used in Commercial Inoculants for Lupinus spp. in Brazil.</title>
        <authorList>
            <person name="Hungria M."/>
            <person name="Delamuta J.R.M."/>
            <person name="Ribeiro R.A."/>
            <person name="Nogueira M.A."/>
        </authorList>
    </citation>
    <scope>NUCLEOTIDE SEQUENCE [LARGE SCALE GENOMIC DNA]</scope>
    <source>
        <strain evidence="7 8">Semia 938</strain>
    </source>
</reference>
<evidence type="ECO:0000256" key="5">
    <source>
        <dbReference type="ARBA" id="ARBA00022840"/>
    </source>
</evidence>